<feature type="compositionally biased region" description="Polar residues" evidence="3">
    <location>
        <begin position="772"/>
        <end position="784"/>
    </location>
</feature>
<evidence type="ECO:0000313" key="6">
    <source>
        <dbReference type="Proteomes" id="UP001194580"/>
    </source>
</evidence>
<dbReference type="SUPFAM" id="SSF117281">
    <property type="entry name" value="Kelch motif"/>
    <property type="match status" value="1"/>
</dbReference>
<feature type="transmembrane region" description="Helical" evidence="4">
    <location>
        <begin position="289"/>
        <end position="314"/>
    </location>
</feature>
<feature type="region of interest" description="Disordered" evidence="3">
    <location>
        <begin position="572"/>
        <end position="682"/>
    </location>
</feature>
<dbReference type="PANTHER" id="PTHR46093">
    <property type="entry name" value="ACYL-COA-BINDING DOMAIN-CONTAINING PROTEIN 5"/>
    <property type="match status" value="1"/>
</dbReference>
<dbReference type="EMBL" id="JAAAIL010001402">
    <property type="protein sequence ID" value="KAG0269702.1"/>
    <property type="molecule type" value="Genomic_DNA"/>
</dbReference>
<accession>A0AAD4D655</accession>
<evidence type="ECO:0000256" key="4">
    <source>
        <dbReference type="SAM" id="Phobius"/>
    </source>
</evidence>
<keyword evidence="2" id="KW-0677">Repeat</keyword>
<reference evidence="5" key="1">
    <citation type="journal article" date="2020" name="Fungal Divers.">
        <title>Resolving the Mortierellaceae phylogeny through synthesis of multi-gene phylogenetics and phylogenomics.</title>
        <authorList>
            <person name="Vandepol N."/>
            <person name="Liber J."/>
            <person name="Desiro A."/>
            <person name="Na H."/>
            <person name="Kennedy M."/>
            <person name="Barry K."/>
            <person name="Grigoriev I.V."/>
            <person name="Miller A.N."/>
            <person name="O'Donnell K."/>
            <person name="Stajich J.E."/>
            <person name="Bonito G."/>
        </authorList>
    </citation>
    <scope>NUCLEOTIDE SEQUENCE</scope>
    <source>
        <strain evidence="5">NRRL 28262</strain>
    </source>
</reference>
<feature type="region of interest" description="Disordered" evidence="3">
    <location>
        <begin position="772"/>
        <end position="845"/>
    </location>
</feature>
<gene>
    <name evidence="5" type="ORF">BGZ95_001962</name>
</gene>
<dbReference type="AlphaFoldDB" id="A0AAD4D655"/>
<dbReference type="InterPro" id="IPR015915">
    <property type="entry name" value="Kelch-typ_b-propeller"/>
</dbReference>
<dbReference type="CDD" id="cd12087">
    <property type="entry name" value="TM_EGFR-like"/>
    <property type="match status" value="1"/>
</dbReference>
<keyword evidence="6" id="KW-1185">Reference proteome</keyword>
<feature type="region of interest" description="Disordered" evidence="3">
    <location>
        <begin position="866"/>
        <end position="894"/>
    </location>
</feature>
<evidence type="ECO:0000256" key="2">
    <source>
        <dbReference type="ARBA" id="ARBA00022737"/>
    </source>
</evidence>
<sequence length="894" mass="94336">MVAVKPEHGAGLGGGAKGYLLTIGGAPSSTNGFWTAYDIAAGTWANLTTPAPYFGLEGQAAVSDPSTGQVYIVGGYYTDAVTNASVSNRLTVYDPKTNAVLLQQAATDKTNLTGAAVIWSTKRNTVLSLGGSRASTSAQVSGLQLSTIDEYDPASKIWKTMTTTGNIPTRVLDACAAASEDGSKIVLFGGALDTNTLFITIYTLDVASAEWSLGTAAPDFRARMACGYHAGQFIVFGGSRGTSQSSMLNNIPIIYDVAANTWSPNFDPNGPTGGGGGGGGGSDSGKGNMAAIIGGAVGGVVFLIVCGVAGFCFFKRKRANRAKEARDADAKAAASVTNTDEDDRYGQRILLHNYRSGNGGGGSSGPYGRNSGTMSAATMSAAVMSASDHPYGKSMTNMSATSHPYGRSAANMNPAAMSAADHRYDRSAIAMNPAAMSAIDHSYGRSAGALSPTAMSAVDNRYERSPTTVSPTVMSAAAVEHPYGRNVTPMNAVEQPYVRSGTAMSAADHYAAAAALQANTAPPSAKGTSRYSDTFSQGTSELEHEFAALVAAHSARALSESASQPEAQYYYQQLQQQQPPQQRQQSPPLQHQELQQQLQRQQSPPAPLKLQPRQQSPQQQHLQQQQQPLQQQLQQQNQYQQQTQPQTQQEHQQQNPYQQQHQQEQQQQQQQQQHPFQQHYQQQPYTDQAAYNNMISVTNSHPPSPALQSFAHSVATSNKTLGGYQLLIQQGDADMQGPHSWPGSYYDPQPISGSVGSVVPAVPPITYSGSHANNDPHQPWTPTAINGPGLGNNGNNANSGNRGYYEPLTASSTPTTPGFPPVDSPSGWGGSNDNSEPTAVGSDLHNHAGNKYVDVGHIRDFGLTALPVRGPQSSGGINVGGGGASSNYVRPPQH</sequence>
<dbReference type="PANTHER" id="PTHR46093:SF18">
    <property type="entry name" value="FIBRONECTIN TYPE-III DOMAIN-CONTAINING PROTEIN"/>
    <property type="match status" value="1"/>
</dbReference>
<comment type="caution">
    <text evidence="5">The sequence shown here is derived from an EMBL/GenBank/DDBJ whole genome shotgun (WGS) entry which is preliminary data.</text>
</comment>
<dbReference type="Pfam" id="PF24681">
    <property type="entry name" value="Kelch_KLHDC2_KLHL20_DRC7"/>
    <property type="match status" value="1"/>
</dbReference>
<name>A0AAD4D655_9FUNG</name>
<evidence type="ECO:0000256" key="1">
    <source>
        <dbReference type="ARBA" id="ARBA00022441"/>
    </source>
</evidence>
<evidence type="ECO:0008006" key="7">
    <source>
        <dbReference type="Google" id="ProtNLM"/>
    </source>
</evidence>
<protein>
    <recommendedName>
        <fullName evidence="7">Galactose oxidase</fullName>
    </recommendedName>
</protein>
<dbReference type="Gene3D" id="2.120.10.80">
    <property type="entry name" value="Kelch-type beta propeller"/>
    <property type="match status" value="1"/>
</dbReference>
<proteinExistence type="predicted"/>
<keyword evidence="4" id="KW-0812">Transmembrane</keyword>
<organism evidence="5 6">
    <name type="scientific">Linnemannia exigua</name>
    <dbReference type="NCBI Taxonomy" id="604196"/>
    <lineage>
        <taxon>Eukaryota</taxon>
        <taxon>Fungi</taxon>
        <taxon>Fungi incertae sedis</taxon>
        <taxon>Mucoromycota</taxon>
        <taxon>Mortierellomycotina</taxon>
        <taxon>Mortierellomycetes</taxon>
        <taxon>Mortierellales</taxon>
        <taxon>Mortierellaceae</taxon>
        <taxon>Linnemannia</taxon>
    </lineage>
</organism>
<keyword evidence="1" id="KW-0880">Kelch repeat</keyword>
<evidence type="ECO:0000256" key="3">
    <source>
        <dbReference type="SAM" id="MobiDB-lite"/>
    </source>
</evidence>
<evidence type="ECO:0000313" key="5">
    <source>
        <dbReference type="EMBL" id="KAG0269702.1"/>
    </source>
</evidence>
<feature type="compositionally biased region" description="Low complexity" evidence="3">
    <location>
        <begin position="793"/>
        <end position="803"/>
    </location>
</feature>
<keyword evidence="4" id="KW-1133">Transmembrane helix</keyword>
<keyword evidence="4" id="KW-0472">Membrane</keyword>
<dbReference type="Proteomes" id="UP001194580">
    <property type="component" value="Unassembled WGS sequence"/>
</dbReference>